<evidence type="ECO:0000313" key="8">
    <source>
        <dbReference type="EMBL" id="GAA0903503.1"/>
    </source>
</evidence>
<dbReference type="PRINTS" id="PR00035">
    <property type="entry name" value="HTHGNTR"/>
</dbReference>
<sequence>MDHLLWSIAVASEWANPAGLDLHVDFDPDAAGGRRAGLELALRTAIRDGRLAPGARLPATRALAEELGVARGTVTAAYGQLVAEGYLAARRGAGTVVARAPDHGSRERGTRPEPPRVRHDLYPGRPDVSAFPVQAWLNAARRVLPRVEPAAFALDDPRGRPELRTALAEYLGRTRGVVADPDDIVVTSGFLQALGLVARVLHDRGCTHVAMEDPCVPFHREVVRRAGPEVVPLPVDGVGAAGSVPADAGAVVLTPAHQAMLGVVLGPSRRRRLLDWAASTGGLLLEDDYDGELSHDRQRIGALQGMAPGHVAYAGTASKTLGPAVRLGWLVLPRRLVDAVAEAKFYADAQTESIGQLVLAELIHRHDYDRHVRAQRLKYRRRRAQLLRRLATEVPAVRVHGAAAGVQVLLELPPGGPGEAEVVALAAGRGVRVAALGPAWHDQRAAASRRGIVVGYATPADHAWAAALDALVDVLRSAFGR</sequence>
<evidence type="ECO:0000256" key="2">
    <source>
        <dbReference type="ARBA" id="ARBA00022898"/>
    </source>
</evidence>
<keyword evidence="8" id="KW-0032">Aminotransferase</keyword>
<evidence type="ECO:0000256" key="3">
    <source>
        <dbReference type="ARBA" id="ARBA00023015"/>
    </source>
</evidence>
<dbReference type="Gene3D" id="3.40.640.10">
    <property type="entry name" value="Type I PLP-dependent aspartate aminotransferase-like (Major domain)"/>
    <property type="match status" value="1"/>
</dbReference>
<dbReference type="EMBL" id="BAAAHP010000252">
    <property type="protein sequence ID" value="GAA0903503.1"/>
    <property type="molecule type" value="Genomic_DNA"/>
</dbReference>
<dbReference type="InterPro" id="IPR015424">
    <property type="entry name" value="PyrdxlP-dep_Trfase"/>
</dbReference>
<dbReference type="SUPFAM" id="SSF53383">
    <property type="entry name" value="PLP-dependent transferases"/>
    <property type="match status" value="1"/>
</dbReference>
<evidence type="ECO:0000256" key="6">
    <source>
        <dbReference type="SAM" id="MobiDB-lite"/>
    </source>
</evidence>
<accession>A0ABP3YVR9</accession>
<organism evidence="8 9">
    <name type="scientific">Pseudonocardia zijingensis</name>
    <dbReference type="NCBI Taxonomy" id="153376"/>
    <lineage>
        <taxon>Bacteria</taxon>
        <taxon>Bacillati</taxon>
        <taxon>Actinomycetota</taxon>
        <taxon>Actinomycetes</taxon>
        <taxon>Pseudonocardiales</taxon>
        <taxon>Pseudonocardiaceae</taxon>
        <taxon>Pseudonocardia</taxon>
    </lineage>
</organism>
<dbReference type="InterPro" id="IPR051446">
    <property type="entry name" value="HTH_trans_reg/aminotransferase"/>
</dbReference>
<dbReference type="InterPro" id="IPR036390">
    <property type="entry name" value="WH_DNA-bd_sf"/>
</dbReference>
<dbReference type="SUPFAM" id="SSF46785">
    <property type="entry name" value="Winged helix' DNA-binding domain"/>
    <property type="match status" value="1"/>
</dbReference>
<dbReference type="InterPro" id="IPR036388">
    <property type="entry name" value="WH-like_DNA-bd_sf"/>
</dbReference>
<dbReference type="CDD" id="cd07377">
    <property type="entry name" value="WHTH_GntR"/>
    <property type="match status" value="1"/>
</dbReference>
<evidence type="ECO:0000259" key="7">
    <source>
        <dbReference type="PROSITE" id="PS50949"/>
    </source>
</evidence>
<evidence type="ECO:0000256" key="1">
    <source>
        <dbReference type="ARBA" id="ARBA00005384"/>
    </source>
</evidence>
<dbReference type="GO" id="GO:0008483">
    <property type="term" value="F:transaminase activity"/>
    <property type="evidence" value="ECO:0007669"/>
    <property type="project" value="UniProtKB-KW"/>
</dbReference>
<evidence type="ECO:0000313" key="9">
    <source>
        <dbReference type="Proteomes" id="UP001499967"/>
    </source>
</evidence>
<dbReference type="Proteomes" id="UP001499967">
    <property type="component" value="Unassembled WGS sequence"/>
</dbReference>
<reference evidence="9" key="1">
    <citation type="journal article" date="2019" name="Int. J. Syst. Evol. Microbiol.">
        <title>The Global Catalogue of Microorganisms (GCM) 10K type strain sequencing project: providing services to taxonomists for standard genome sequencing and annotation.</title>
        <authorList>
            <consortium name="The Broad Institute Genomics Platform"/>
            <consortium name="The Broad Institute Genome Sequencing Center for Infectious Disease"/>
            <person name="Wu L."/>
            <person name="Ma J."/>
        </authorList>
    </citation>
    <scope>NUCLEOTIDE SEQUENCE [LARGE SCALE GENOMIC DNA]</scope>
    <source>
        <strain evidence="9">JCM 11117</strain>
    </source>
</reference>
<evidence type="ECO:0000256" key="4">
    <source>
        <dbReference type="ARBA" id="ARBA00023125"/>
    </source>
</evidence>
<dbReference type="Gene3D" id="1.10.10.10">
    <property type="entry name" value="Winged helix-like DNA-binding domain superfamily/Winged helix DNA-binding domain"/>
    <property type="match status" value="1"/>
</dbReference>
<dbReference type="InterPro" id="IPR004839">
    <property type="entry name" value="Aminotransferase_I/II_large"/>
</dbReference>
<feature type="compositionally biased region" description="Basic and acidic residues" evidence="6">
    <location>
        <begin position="100"/>
        <end position="118"/>
    </location>
</feature>
<keyword evidence="3" id="KW-0805">Transcription regulation</keyword>
<feature type="region of interest" description="Disordered" evidence="6">
    <location>
        <begin position="98"/>
        <end position="118"/>
    </location>
</feature>
<dbReference type="Pfam" id="PF00392">
    <property type="entry name" value="GntR"/>
    <property type="match status" value="1"/>
</dbReference>
<feature type="domain" description="HTH gntR-type" evidence="7">
    <location>
        <begin position="32"/>
        <end position="100"/>
    </location>
</feature>
<dbReference type="PANTHER" id="PTHR46577:SF1">
    <property type="entry name" value="HTH-TYPE TRANSCRIPTIONAL REGULATORY PROTEIN GABR"/>
    <property type="match status" value="1"/>
</dbReference>
<dbReference type="InterPro" id="IPR000524">
    <property type="entry name" value="Tscrpt_reg_HTH_GntR"/>
</dbReference>
<dbReference type="PANTHER" id="PTHR46577">
    <property type="entry name" value="HTH-TYPE TRANSCRIPTIONAL REGULATORY PROTEIN GABR"/>
    <property type="match status" value="1"/>
</dbReference>
<keyword evidence="4" id="KW-0238">DNA-binding</keyword>
<gene>
    <name evidence="8" type="ORF">GCM10009559_71080</name>
</gene>
<keyword evidence="9" id="KW-1185">Reference proteome</keyword>
<dbReference type="PROSITE" id="PS50949">
    <property type="entry name" value="HTH_GNTR"/>
    <property type="match status" value="1"/>
</dbReference>
<dbReference type="Pfam" id="PF00155">
    <property type="entry name" value="Aminotran_1_2"/>
    <property type="match status" value="1"/>
</dbReference>
<name>A0ABP3YVR9_9PSEU</name>
<keyword evidence="8" id="KW-0808">Transferase</keyword>
<proteinExistence type="inferred from homology"/>
<dbReference type="CDD" id="cd00609">
    <property type="entry name" value="AAT_like"/>
    <property type="match status" value="1"/>
</dbReference>
<comment type="caution">
    <text evidence="8">The sequence shown here is derived from an EMBL/GenBank/DDBJ whole genome shotgun (WGS) entry which is preliminary data.</text>
</comment>
<keyword evidence="5" id="KW-0804">Transcription</keyword>
<protein>
    <submittedName>
        <fullName evidence="8">PLP-dependent aminotransferase family protein</fullName>
    </submittedName>
</protein>
<dbReference type="SMART" id="SM00345">
    <property type="entry name" value="HTH_GNTR"/>
    <property type="match status" value="1"/>
</dbReference>
<dbReference type="InterPro" id="IPR015421">
    <property type="entry name" value="PyrdxlP-dep_Trfase_major"/>
</dbReference>
<keyword evidence="2" id="KW-0663">Pyridoxal phosphate</keyword>
<evidence type="ECO:0000256" key="5">
    <source>
        <dbReference type="ARBA" id="ARBA00023163"/>
    </source>
</evidence>
<comment type="similarity">
    <text evidence="1">In the C-terminal section; belongs to the class-I pyridoxal-phosphate-dependent aminotransferase family.</text>
</comment>